<dbReference type="OrthoDB" id="10053431at2759"/>
<evidence type="ECO:0000313" key="1">
    <source>
        <dbReference type="Proteomes" id="UP000515156"/>
    </source>
</evidence>
<reference evidence="2" key="1">
    <citation type="submission" date="2025-08" db="UniProtKB">
        <authorList>
            <consortium name="RefSeq"/>
        </authorList>
    </citation>
    <scope>IDENTIFICATION</scope>
</reference>
<organism evidence="1 2">
    <name type="scientific">Microcaecilia unicolor</name>
    <dbReference type="NCBI Taxonomy" id="1415580"/>
    <lineage>
        <taxon>Eukaryota</taxon>
        <taxon>Metazoa</taxon>
        <taxon>Chordata</taxon>
        <taxon>Craniata</taxon>
        <taxon>Vertebrata</taxon>
        <taxon>Euteleostomi</taxon>
        <taxon>Amphibia</taxon>
        <taxon>Gymnophiona</taxon>
        <taxon>Siphonopidae</taxon>
        <taxon>Microcaecilia</taxon>
    </lineage>
</organism>
<accession>A0A6P7XZK4</accession>
<dbReference type="SUPFAM" id="SSF144000">
    <property type="entry name" value="Oxysterol-binding protein-like"/>
    <property type="match status" value="1"/>
</dbReference>
<dbReference type="PANTHER" id="PTHR10972">
    <property type="entry name" value="OXYSTEROL-BINDING PROTEIN-RELATED"/>
    <property type="match status" value="1"/>
</dbReference>
<dbReference type="InterPro" id="IPR000648">
    <property type="entry name" value="Oxysterol-bd"/>
</dbReference>
<dbReference type="Gene3D" id="3.30.70.3490">
    <property type="match status" value="1"/>
</dbReference>
<protein>
    <submittedName>
        <fullName evidence="2">Oxysterol-binding protein-related protein 5</fullName>
    </submittedName>
</protein>
<dbReference type="InterPro" id="IPR037239">
    <property type="entry name" value="OSBP_sf"/>
</dbReference>
<keyword evidence="1" id="KW-1185">Reference proteome</keyword>
<dbReference type="GO" id="GO:0015485">
    <property type="term" value="F:cholesterol binding"/>
    <property type="evidence" value="ECO:0007669"/>
    <property type="project" value="TreeGrafter"/>
</dbReference>
<evidence type="ECO:0000313" key="2">
    <source>
        <dbReference type="RefSeq" id="XP_030058311.1"/>
    </source>
</evidence>
<dbReference type="Proteomes" id="UP000515156">
    <property type="component" value="Chromosome 4"/>
</dbReference>
<dbReference type="CTD" id="114879"/>
<dbReference type="PANTHER" id="PTHR10972:SF213">
    <property type="entry name" value="OXYSTEROL-BINDING PROTEIN-RELATED PROTEIN 5"/>
    <property type="match status" value="1"/>
</dbReference>
<gene>
    <name evidence="2" type="primary">OSBPL5</name>
</gene>
<proteinExistence type="predicted"/>
<dbReference type="Gene3D" id="2.40.160.120">
    <property type="match status" value="1"/>
</dbReference>
<dbReference type="GO" id="GO:0032541">
    <property type="term" value="C:cortical endoplasmic reticulum"/>
    <property type="evidence" value="ECO:0007669"/>
    <property type="project" value="TreeGrafter"/>
</dbReference>
<name>A0A6P7XZK4_9AMPH</name>
<dbReference type="GO" id="GO:0005829">
    <property type="term" value="C:cytosol"/>
    <property type="evidence" value="ECO:0007669"/>
    <property type="project" value="TreeGrafter"/>
</dbReference>
<dbReference type="Pfam" id="PF01237">
    <property type="entry name" value="Oxysterol_BP"/>
    <property type="match status" value="2"/>
</dbReference>
<sequence>MPYAHCKGILYGTMTVELGGKVIIECEKSSYVTELEFKLKPFFGGSASINQISGKIKSEDEVLASLDGHWDGEVYLNDLKNGTRNIFWNPTSDIRKQRLKRHIVVFEEQTEFESERLWEHVTSAINEGDQNKATEEKYMLEEAQRKGTRERKENGTEWSPKLFTYDVSGNEWQYKYEE</sequence>
<dbReference type="AlphaFoldDB" id="A0A6P7XZK4"/>
<dbReference type="RefSeq" id="XP_030058311.1">
    <property type="nucleotide sequence ID" value="XM_030202451.1"/>
</dbReference>
<dbReference type="GeneID" id="115469659"/>
<dbReference type="KEGG" id="muo:115469659"/>
<dbReference type="GO" id="GO:0016020">
    <property type="term" value="C:membrane"/>
    <property type="evidence" value="ECO:0007669"/>
    <property type="project" value="TreeGrafter"/>
</dbReference>
<dbReference type="InParanoid" id="A0A6P7XZK4"/>